<feature type="region of interest" description="Disordered" evidence="2">
    <location>
        <begin position="1"/>
        <end position="165"/>
    </location>
</feature>
<reference evidence="4 5" key="1">
    <citation type="submission" date="2017-07" db="EMBL/GenBank/DDBJ databases">
        <title>Genome sequence of the Sordaria macrospora wild type strain R19027.</title>
        <authorList>
            <person name="Nowrousian M."/>
            <person name="Teichert I."/>
            <person name="Kueck U."/>
        </authorList>
    </citation>
    <scope>NUCLEOTIDE SEQUENCE [LARGE SCALE GENOMIC DNA]</scope>
    <source>
        <strain evidence="4 5">R19027</strain>
        <tissue evidence="4">Mycelium</tissue>
    </source>
</reference>
<organism evidence="4 5">
    <name type="scientific">Sordaria macrospora</name>
    <dbReference type="NCBI Taxonomy" id="5147"/>
    <lineage>
        <taxon>Eukaryota</taxon>
        <taxon>Fungi</taxon>
        <taxon>Dikarya</taxon>
        <taxon>Ascomycota</taxon>
        <taxon>Pezizomycotina</taxon>
        <taxon>Sordariomycetes</taxon>
        <taxon>Sordariomycetidae</taxon>
        <taxon>Sordariales</taxon>
        <taxon>Sordariaceae</taxon>
        <taxon>Sordaria</taxon>
    </lineage>
</organism>
<evidence type="ECO:0000259" key="3">
    <source>
        <dbReference type="Pfam" id="PF07814"/>
    </source>
</evidence>
<feature type="compositionally biased region" description="Low complexity" evidence="2">
    <location>
        <begin position="195"/>
        <end position="207"/>
    </location>
</feature>
<dbReference type="PANTHER" id="PTHR22100">
    <property type="entry name" value="WINGS APART-LIKE PROTEIN HOMOLOG"/>
    <property type="match status" value="1"/>
</dbReference>
<feature type="compositionally biased region" description="Low complexity" evidence="2">
    <location>
        <begin position="55"/>
        <end position="65"/>
    </location>
</feature>
<dbReference type="AlphaFoldDB" id="A0A8S8ZGK7"/>
<dbReference type="InterPro" id="IPR022771">
    <property type="entry name" value="WAPL_C"/>
</dbReference>
<comment type="similarity">
    <text evidence="1">Belongs to the WAPL family.</text>
</comment>
<dbReference type="Gene3D" id="1.25.10.10">
    <property type="entry name" value="Leucine-rich Repeat Variant"/>
    <property type="match status" value="2"/>
</dbReference>
<gene>
    <name evidence="4" type="ORF">SMACR_07015</name>
</gene>
<evidence type="ECO:0000313" key="4">
    <source>
        <dbReference type="EMBL" id="KAA8624079.1"/>
    </source>
</evidence>
<feature type="compositionally biased region" description="Low complexity" evidence="2">
    <location>
        <begin position="149"/>
        <end position="161"/>
    </location>
</feature>
<sequence length="852" mass="92916">MASLSDYDFPPKKRVTTYGKAARRRVGASTSSLSVNRSASSISVKTNQSEEDIITKASVTATVTSPSPPSSPEPRPTVSRTASSSNRGRLSASSRQKYGRTSQPRLHDESHSQPLPSSVETGEDDARAKKRKITRTYSEQTDVLAGPYSTPDSSPSSTETPVNVSKEQIAKPLPVARVQQKAVNTPIKDVKMADASSSQSLLTSTATKHQIPLRLSSTKPKPQPLPVQRNPSPSRKTEDSVTVAPQRRKRLIDALVAQKGEDSSSDEDDNSSLQESPRGKQSPKFQDPSSPNPSAMTPSKRLARPILATKKSGPKFTYTQQRSMLAERDPFFDGGGLGSMGTDESFSGGALFNIGRMTKSAALDVFSFEDEEDETVNTGAVRSIHELRQAGANSRFADEIEDILDRVGSPLEKPSSLRRGALFELAQKTNEKSFRSQLRNHGGADDVFKSLDKETDLIGGFAIAAVVANMLATSASTLLLQQLKAQGFAALIERLLGEPRDIVLLAKERKQNVSRNGQTTLGTIKASLLKLPIWETALPELVSPRTLALKCLDLIMRQSTQMSDEFQVFSSEVTDQLFAILAAGASDQACWDFPKEQAAIDFFLALYVLEGHSIYAMQSHLSPKWTTQYVPIVADVLETTLARPADKFNDLESLALRITLNMTNHNHDASGTLVNKGLLQNLAQSACVAFDVVLNSMKADAFLSKVYESLIMMLGVMINFCVYYPPAGKSLDTRAGSPGPQLEKLIQLYADYHSKTSDADSKEKAQLNVALGYLAILLGYLCLREPIKERFISVHPKKSIQPLVDSLNEFIIYHQRVEEAQGGSGETKEGDESSAMARLQRLVSILKSESSV</sequence>
<dbReference type="EMBL" id="NMPR01000264">
    <property type="protein sequence ID" value="KAA8624079.1"/>
    <property type="molecule type" value="Genomic_DNA"/>
</dbReference>
<evidence type="ECO:0000256" key="1">
    <source>
        <dbReference type="ARBA" id="ARBA00006854"/>
    </source>
</evidence>
<evidence type="ECO:0000256" key="2">
    <source>
        <dbReference type="SAM" id="MobiDB-lite"/>
    </source>
</evidence>
<accession>A0A8S8ZGK7</accession>
<feature type="region of interest" description="Disordered" evidence="2">
    <location>
        <begin position="190"/>
        <end position="319"/>
    </location>
</feature>
<feature type="domain" description="Wings apart-like protein C-terminal" evidence="3">
    <location>
        <begin position="381"/>
        <end position="723"/>
    </location>
</feature>
<dbReference type="VEuPathDB" id="FungiDB:SMAC_07015"/>
<feature type="compositionally biased region" description="Pro residues" evidence="2">
    <location>
        <begin position="66"/>
        <end position="75"/>
    </location>
</feature>
<feature type="compositionally biased region" description="Polar residues" evidence="2">
    <location>
        <begin position="283"/>
        <end position="297"/>
    </location>
</feature>
<dbReference type="InterPro" id="IPR039874">
    <property type="entry name" value="WAPL"/>
</dbReference>
<name>A0A8S8ZGK7_SORMA</name>
<dbReference type="Pfam" id="PF07814">
    <property type="entry name" value="WAPL"/>
    <property type="match status" value="1"/>
</dbReference>
<dbReference type="PANTHER" id="PTHR22100:SF13">
    <property type="entry name" value="WINGS APART-LIKE PROTEIN HOMOLOG"/>
    <property type="match status" value="1"/>
</dbReference>
<feature type="compositionally biased region" description="Polar residues" evidence="2">
    <location>
        <begin position="28"/>
        <end position="47"/>
    </location>
</feature>
<evidence type="ECO:0000313" key="5">
    <source>
        <dbReference type="Proteomes" id="UP000433876"/>
    </source>
</evidence>
<proteinExistence type="inferred from homology"/>
<dbReference type="InterPro" id="IPR011989">
    <property type="entry name" value="ARM-like"/>
</dbReference>
<protein>
    <recommendedName>
        <fullName evidence="3">Wings apart-like protein C-terminal domain-containing protein</fullName>
    </recommendedName>
</protein>
<dbReference type="OMA" id="NNKPKAC"/>
<dbReference type="Proteomes" id="UP000433876">
    <property type="component" value="Unassembled WGS sequence"/>
</dbReference>
<feature type="compositionally biased region" description="Low complexity" evidence="2">
    <location>
        <begin position="76"/>
        <end position="95"/>
    </location>
</feature>
<comment type="caution">
    <text evidence="4">The sequence shown here is derived from an EMBL/GenBank/DDBJ whole genome shotgun (WGS) entry which is preliminary data.</text>
</comment>